<protein>
    <submittedName>
        <fullName evidence="1">Uncharacterized protein</fullName>
    </submittedName>
</protein>
<sequence>MSTGFLAFSESGQVVTDMTVLISQMQGSIVTAATNGSATLPPVPAGRQRFYMVVPLVDLNREKGKRPGVSISGNTMSWAYSYSTSGWGYFSANCRIYYGYY</sequence>
<comment type="caution">
    <text evidence="1">The sequence shown here is derived from an EMBL/GenBank/DDBJ whole genome shotgun (WGS) entry which is preliminary data.</text>
</comment>
<proteinExistence type="predicted"/>
<gene>
    <name evidence="1" type="ORF">CSV86_010180</name>
</gene>
<name>L1M5Z8_9PSED</name>
<dbReference type="OrthoDB" id="6925912at2"/>
<dbReference type="Proteomes" id="UP000010448">
    <property type="component" value="Unassembled WGS sequence"/>
</dbReference>
<dbReference type="AlphaFoldDB" id="L1M5Z8"/>
<evidence type="ECO:0000313" key="2">
    <source>
        <dbReference type="Proteomes" id="UP000010448"/>
    </source>
</evidence>
<dbReference type="RefSeq" id="WP_009395963.1">
    <property type="nucleotide sequence ID" value="NZ_AMWJ02000001.1"/>
</dbReference>
<accession>L1M5Z8</accession>
<evidence type="ECO:0000313" key="1">
    <source>
        <dbReference type="EMBL" id="NNJ15579.1"/>
    </source>
</evidence>
<organism evidence="1 2">
    <name type="scientific">Pseudomonas bharatica CSV86</name>
    <dbReference type="NCBI Taxonomy" id="1005395"/>
    <lineage>
        <taxon>Bacteria</taxon>
        <taxon>Pseudomonadati</taxon>
        <taxon>Pseudomonadota</taxon>
        <taxon>Gammaproteobacteria</taxon>
        <taxon>Pseudomonadales</taxon>
        <taxon>Pseudomonadaceae</taxon>
        <taxon>Pseudomonas</taxon>
        <taxon>Pseudomonas bharatica</taxon>
    </lineage>
</organism>
<dbReference type="EMBL" id="AMWJ02000001">
    <property type="protein sequence ID" value="NNJ15579.1"/>
    <property type="molecule type" value="Genomic_DNA"/>
</dbReference>
<keyword evidence="2" id="KW-1185">Reference proteome</keyword>
<reference evidence="1 2" key="1">
    <citation type="journal article" date="2013" name="Genome Announc.">
        <title>Genome Sequence of Naphthalene-Degrading Soil Bacterium Pseudomonas putida CSV86.</title>
        <authorList>
            <person name="Phale P.S."/>
            <person name="Paliwal V."/>
            <person name="Raju S.C."/>
            <person name="Modak A."/>
            <person name="Purohit H.J."/>
        </authorList>
    </citation>
    <scope>NUCLEOTIDE SEQUENCE [LARGE SCALE GENOMIC DNA]</scope>
    <source>
        <strain evidence="1 2">CSV86</strain>
    </source>
</reference>